<dbReference type="NCBIfam" id="TIGR02802">
    <property type="entry name" value="Pal_lipo"/>
    <property type="match status" value="1"/>
</dbReference>
<evidence type="ECO:0000256" key="9">
    <source>
        <dbReference type="SAM" id="MobiDB-lite"/>
    </source>
</evidence>
<evidence type="ECO:0000256" key="7">
    <source>
        <dbReference type="ARBA" id="ARBA00023306"/>
    </source>
</evidence>
<dbReference type="GO" id="GO:0009279">
    <property type="term" value="C:cell outer membrane"/>
    <property type="evidence" value="ECO:0007669"/>
    <property type="project" value="UniProtKB-SubCell"/>
</dbReference>
<dbReference type="Proteomes" id="UP000265431">
    <property type="component" value="Unassembled WGS sequence"/>
</dbReference>
<name>A0A399R171_9PROT</name>
<proteinExistence type="inferred from homology"/>
<keyword evidence="13" id="KW-1185">Reference proteome</keyword>
<dbReference type="SUPFAM" id="SSF103088">
    <property type="entry name" value="OmpA-like"/>
    <property type="match status" value="1"/>
</dbReference>
<dbReference type="RefSeq" id="WP_119379423.1">
    <property type="nucleotide sequence ID" value="NZ_QWGB01000005.1"/>
</dbReference>
<keyword evidence="2 8" id="KW-0732">Signal</keyword>
<dbReference type="InterPro" id="IPR050330">
    <property type="entry name" value="Bact_OuterMem_StrucFunc"/>
</dbReference>
<evidence type="ECO:0000259" key="11">
    <source>
        <dbReference type="PROSITE" id="PS51123"/>
    </source>
</evidence>
<keyword evidence="1 8" id="KW-0132">Cell division</keyword>
<dbReference type="AlphaFoldDB" id="A0A399R171"/>
<dbReference type="HAMAP" id="MF_02204">
    <property type="entry name" value="Pal"/>
    <property type="match status" value="1"/>
</dbReference>
<feature type="chain" id="PRO_5017355792" description="Peptidoglycan-associated lipoprotein" evidence="10">
    <location>
        <begin position="22"/>
        <end position="185"/>
    </location>
</feature>
<evidence type="ECO:0000313" key="13">
    <source>
        <dbReference type="Proteomes" id="UP000265431"/>
    </source>
</evidence>
<evidence type="ECO:0000256" key="10">
    <source>
        <dbReference type="SAM" id="SignalP"/>
    </source>
</evidence>
<dbReference type="InterPro" id="IPR039001">
    <property type="entry name" value="Pal"/>
</dbReference>
<dbReference type="OrthoDB" id="9809164at2"/>
<comment type="similarity">
    <text evidence="8">Belongs to the Pal lipoprotein family.</text>
</comment>
<evidence type="ECO:0000256" key="3">
    <source>
        <dbReference type="ARBA" id="ARBA00023136"/>
    </source>
</evidence>
<keyword evidence="6 8" id="KW-0449">Lipoprotein</keyword>
<evidence type="ECO:0000256" key="2">
    <source>
        <dbReference type="ARBA" id="ARBA00022729"/>
    </source>
</evidence>
<feature type="domain" description="OmpA-like" evidence="11">
    <location>
        <begin position="67"/>
        <end position="183"/>
    </location>
</feature>
<sequence length="185" mass="20073">MRRLVLSTASLALILGAAACASKPDPVDNSASQVSDTGNTNTGPVRESDIETPNRVIDSGPAAGSLEDFRVNVGDRVYFNLDQYRLDADDQAVLQRQAAWLENYPNVRILVAGNADERGTREYNLALGERRASVVRDYLVNLGVSQSRIDTVSYGKERPIAPESNEAAWAMNRNAFTQIMGGPSS</sequence>
<protein>
    <recommendedName>
        <fullName evidence="8">Peptidoglycan-associated lipoprotein</fullName>
        <shortName evidence="8">PAL</shortName>
    </recommendedName>
</protein>
<dbReference type="InterPro" id="IPR014169">
    <property type="entry name" value="Pal_lipo_C"/>
</dbReference>
<dbReference type="PROSITE" id="PS01068">
    <property type="entry name" value="OMPA_1"/>
    <property type="match status" value="1"/>
</dbReference>
<dbReference type="PANTHER" id="PTHR30329:SF21">
    <property type="entry name" value="LIPOPROTEIN YIAD-RELATED"/>
    <property type="match status" value="1"/>
</dbReference>
<dbReference type="InterPro" id="IPR006690">
    <property type="entry name" value="OMPA-like_CS"/>
</dbReference>
<evidence type="ECO:0000256" key="4">
    <source>
        <dbReference type="ARBA" id="ARBA00023139"/>
    </source>
</evidence>
<dbReference type="EMBL" id="QWGB01000005">
    <property type="protein sequence ID" value="RIJ24234.1"/>
    <property type="molecule type" value="Genomic_DNA"/>
</dbReference>
<evidence type="ECO:0000256" key="5">
    <source>
        <dbReference type="ARBA" id="ARBA00023237"/>
    </source>
</evidence>
<organism evidence="12 13">
    <name type="scientific">Henriciella barbarensis</name>
    <dbReference type="NCBI Taxonomy" id="86342"/>
    <lineage>
        <taxon>Bacteria</taxon>
        <taxon>Pseudomonadati</taxon>
        <taxon>Pseudomonadota</taxon>
        <taxon>Alphaproteobacteria</taxon>
        <taxon>Hyphomonadales</taxon>
        <taxon>Hyphomonadaceae</taxon>
        <taxon>Henriciella</taxon>
    </lineage>
</organism>
<dbReference type="PROSITE" id="PS51123">
    <property type="entry name" value="OMPA_2"/>
    <property type="match status" value="1"/>
</dbReference>
<feature type="region of interest" description="Disordered" evidence="9">
    <location>
        <begin position="22"/>
        <end position="56"/>
    </location>
</feature>
<dbReference type="PRINTS" id="PR01021">
    <property type="entry name" value="OMPADOMAIN"/>
</dbReference>
<reference evidence="12 13" key="1">
    <citation type="submission" date="2018-08" db="EMBL/GenBank/DDBJ databases">
        <title>Henriciella mobilis sp. nov., isolated from seawater.</title>
        <authorList>
            <person name="Cheng H."/>
            <person name="Wu Y.-H."/>
            <person name="Xu X.-W."/>
            <person name="Guo L.-L."/>
        </authorList>
    </citation>
    <scope>NUCLEOTIDE SEQUENCE [LARGE SCALE GENOMIC DNA]</scope>
    <source>
        <strain evidence="12 13">CCUG66934</strain>
    </source>
</reference>
<gene>
    <name evidence="8 12" type="primary">pal</name>
    <name evidence="12" type="ORF">D1224_08330</name>
</gene>
<evidence type="ECO:0000313" key="12">
    <source>
        <dbReference type="EMBL" id="RIJ24234.1"/>
    </source>
</evidence>
<feature type="signal peptide" evidence="10">
    <location>
        <begin position="1"/>
        <end position="21"/>
    </location>
</feature>
<dbReference type="InterPro" id="IPR006665">
    <property type="entry name" value="OmpA-like"/>
</dbReference>
<dbReference type="CDD" id="cd07185">
    <property type="entry name" value="OmpA_C-like"/>
    <property type="match status" value="1"/>
</dbReference>
<dbReference type="Pfam" id="PF00691">
    <property type="entry name" value="OmpA"/>
    <property type="match status" value="1"/>
</dbReference>
<dbReference type="PRINTS" id="PR01023">
    <property type="entry name" value="NAFLGMOTY"/>
</dbReference>
<dbReference type="PANTHER" id="PTHR30329">
    <property type="entry name" value="STATOR ELEMENT OF FLAGELLAR MOTOR COMPLEX"/>
    <property type="match status" value="1"/>
</dbReference>
<dbReference type="InterPro" id="IPR006664">
    <property type="entry name" value="OMP_bac"/>
</dbReference>
<keyword evidence="4 8" id="KW-0564">Palmitate</keyword>
<dbReference type="GO" id="GO:0051301">
    <property type="term" value="P:cell division"/>
    <property type="evidence" value="ECO:0007669"/>
    <property type="project" value="UniProtKB-UniRule"/>
</dbReference>
<feature type="compositionally biased region" description="Polar residues" evidence="9">
    <location>
        <begin position="29"/>
        <end position="43"/>
    </location>
</feature>
<comment type="function">
    <text evidence="8">Part of the Tol-Pal system, which plays a role in outer membrane invagination during cell division and is important for maintaining outer membrane integrity.</text>
</comment>
<comment type="subcellular location">
    <subcellularLocation>
        <location evidence="8">Cell outer membrane</location>
        <topology evidence="8">Lipid-anchor</topology>
    </subcellularLocation>
</comment>
<evidence type="ECO:0000256" key="6">
    <source>
        <dbReference type="ARBA" id="ARBA00023288"/>
    </source>
</evidence>
<accession>A0A399R171</accession>
<dbReference type="Gene3D" id="3.30.1330.60">
    <property type="entry name" value="OmpA-like domain"/>
    <property type="match status" value="1"/>
</dbReference>
<evidence type="ECO:0000256" key="1">
    <source>
        <dbReference type="ARBA" id="ARBA00022618"/>
    </source>
</evidence>
<comment type="caution">
    <text evidence="12">The sequence shown here is derived from an EMBL/GenBank/DDBJ whole genome shotgun (WGS) entry which is preliminary data.</text>
</comment>
<dbReference type="InterPro" id="IPR036737">
    <property type="entry name" value="OmpA-like_sf"/>
</dbReference>
<comment type="subunit">
    <text evidence="8">The Tol-Pal system is composed of five core proteins: the inner membrane proteins TolA, TolQ and TolR, the periplasmic protein TolB and the outer membrane protein Pal. They form a network linking the inner and outer membranes and the peptidoglycan layer.</text>
</comment>
<keyword evidence="5 8" id="KW-0998">Cell outer membrane</keyword>
<keyword evidence="7 8" id="KW-0131">Cell cycle</keyword>
<keyword evidence="3 8" id="KW-0472">Membrane</keyword>
<evidence type="ECO:0000256" key="8">
    <source>
        <dbReference type="HAMAP-Rule" id="MF_02204"/>
    </source>
</evidence>
<dbReference type="PROSITE" id="PS51257">
    <property type="entry name" value="PROKAR_LIPOPROTEIN"/>
    <property type="match status" value="1"/>
</dbReference>